<gene>
    <name evidence="2" type="ORF">C5L14_28330</name>
</gene>
<dbReference type="EMBL" id="PUEJ01000015">
    <property type="protein sequence ID" value="PRH84195.1"/>
    <property type="molecule type" value="Genomic_DNA"/>
</dbReference>
<accession>A0A2S9Q4D4</accession>
<comment type="caution">
    <text evidence="2">The sequence shown here is derived from an EMBL/GenBank/DDBJ whole genome shotgun (WGS) entry which is preliminary data.</text>
</comment>
<dbReference type="Pfam" id="PF00565">
    <property type="entry name" value="SNase"/>
    <property type="match status" value="1"/>
</dbReference>
<dbReference type="InterPro" id="IPR016071">
    <property type="entry name" value="Staphylococal_nuclease_OB-fold"/>
</dbReference>
<feature type="domain" description="TNase-like" evidence="1">
    <location>
        <begin position="74"/>
        <end position="134"/>
    </location>
</feature>
<dbReference type="SUPFAM" id="SSF50199">
    <property type="entry name" value="Staphylococcal nuclease"/>
    <property type="match status" value="1"/>
</dbReference>
<reference evidence="2 3" key="1">
    <citation type="submission" date="2018-02" db="EMBL/GenBank/DDBJ databases">
        <title>Whole genome sequencing of endophytic bacterium.</title>
        <authorList>
            <person name="Eedara R."/>
            <person name="Podile A.R."/>
        </authorList>
    </citation>
    <scope>NUCLEOTIDE SEQUENCE [LARGE SCALE GENOMIC DNA]</scope>
    <source>
        <strain evidence="2 3">RP1T</strain>
    </source>
</reference>
<protein>
    <recommendedName>
        <fullName evidence="1">TNase-like domain-containing protein</fullName>
    </recommendedName>
</protein>
<sequence length="242" mass="25389">MAAVAIFSSNLHAALADPCAVPAEAGENVTIAGKSGDGHILLADGRRIRLAGVDLASLRLPDLAGTVATLVGSATPDRHGALRGALYLEGRDLVADLTARGLARIRPSAGEEACYTELMTAEDNARRARLGLWAEPGYAVADAATPEAVARHADGFVIVAGRVLHVGVTKTTVWIDFGKIWREDVTLAIPAKQWPRFEATGLTATALEGSYVRARGVVTMRDGPRIEITEPAAIEQVAPVSP</sequence>
<dbReference type="Proteomes" id="UP000237682">
    <property type="component" value="Unassembled WGS sequence"/>
</dbReference>
<evidence type="ECO:0000313" key="3">
    <source>
        <dbReference type="Proteomes" id="UP000237682"/>
    </source>
</evidence>
<proteinExistence type="predicted"/>
<organism evidence="2 3">
    <name type="scientific">Labrys okinawensis</name>
    <dbReference type="NCBI Taxonomy" id="346911"/>
    <lineage>
        <taxon>Bacteria</taxon>
        <taxon>Pseudomonadati</taxon>
        <taxon>Pseudomonadota</taxon>
        <taxon>Alphaproteobacteria</taxon>
        <taxon>Hyphomicrobiales</taxon>
        <taxon>Xanthobacteraceae</taxon>
        <taxon>Labrys</taxon>
    </lineage>
</organism>
<keyword evidence="3" id="KW-1185">Reference proteome</keyword>
<name>A0A2S9Q4D4_9HYPH</name>
<evidence type="ECO:0000259" key="1">
    <source>
        <dbReference type="Pfam" id="PF00565"/>
    </source>
</evidence>
<dbReference type="AlphaFoldDB" id="A0A2S9Q4D4"/>
<dbReference type="Gene3D" id="2.40.50.90">
    <property type="match status" value="1"/>
</dbReference>
<evidence type="ECO:0000313" key="2">
    <source>
        <dbReference type="EMBL" id="PRH84195.1"/>
    </source>
</evidence>
<dbReference type="InterPro" id="IPR035437">
    <property type="entry name" value="SNase_OB-fold_sf"/>
</dbReference>